<dbReference type="EMBL" id="BAABFB010000018">
    <property type="protein sequence ID" value="GAA4473262.1"/>
    <property type="molecule type" value="Genomic_DNA"/>
</dbReference>
<proteinExistence type="predicted"/>
<dbReference type="NCBIfam" id="TIGR01509">
    <property type="entry name" value="HAD-SF-IA-v3"/>
    <property type="match status" value="1"/>
</dbReference>
<protein>
    <submittedName>
        <fullName evidence="1">HAD-IA family hydrolase</fullName>
    </submittedName>
</protein>
<keyword evidence="1" id="KW-0378">Hydrolase</keyword>
<dbReference type="PANTHER" id="PTHR43611">
    <property type="entry name" value="ALPHA-D-GLUCOSE 1-PHOSPHATE PHOSPHATASE"/>
    <property type="match status" value="1"/>
</dbReference>
<evidence type="ECO:0000313" key="1">
    <source>
        <dbReference type="EMBL" id="GAA4473262.1"/>
    </source>
</evidence>
<dbReference type="SUPFAM" id="SSF56784">
    <property type="entry name" value="HAD-like"/>
    <property type="match status" value="1"/>
</dbReference>
<dbReference type="GO" id="GO:0016787">
    <property type="term" value="F:hydrolase activity"/>
    <property type="evidence" value="ECO:0007669"/>
    <property type="project" value="UniProtKB-KW"/>
</dbReference>
<evidence type="ECO:0000313" key="2">
    <source>
        <dbReference type="Proteomes" id="UP001501183"/>
    </source>
</evidence>
<dbReference type="RefSeq" id="WP_345342127.1">
    <property type="nucleotide sequence ID" value="NZ_BAABFB010000018.1"/>
</dbReference>
<dbReference type="InterPro" id="IPR006439">
    <property type="entry name" value="HAD-SF_hydro_IA"/>
</dbReference>
<gene>
    <name evidence="1" type="ORF">GCM10023094_06640</name>
</gene>
<dbReference type="InterPro" id="IPR036412">
    <property type="entry name" value="HAD-like_sf"/>
</dbReference>
<organism evidence="1 2">
    <name type="scientific">Rhodococcus olei</name>
    <dbReference type="NCBI Taxonomy" id="2161675"/>
    <lineage>
        <taxon>Bacteria</taxon>
        <taxon>Bacillati</taxon>
        <taxon>Actinomycetota</taxon>
        <taxon>Actinomycetes</taxon>
        <taxon>Mycobacteriales</taxon>
        <taxon>Nocardiaceae</taxon>
        <taxon>Rhodococcus</taxon>
    </lineage>
</organism>
<sequence length="154" mass="15392">MRGLVVDFGGVLDGPDAAVLAGAVADLRARGVRTAVLSNDPGGPGGQVLRDLGGAFVDAVVLSGDVGAAKPDARIYRHVAEVLGVDPGQCVMVDDLAVNVRGAVAVGMVGVHHVDAATTAAELRILFDLDRVAAAGRRGTGVERQSETGGTGTG</sequence>
<reference evidence="2" key="1">
    <citation type="journal article" date="2019" name="Int. J. Syst. Evol. Microbiol.">
        <title>The Global Catalogue of Microorganisms (GCM) 10K type strain sequencing project: providing services to taxonomists for standard genome sequencing and annotation.</title>
        <authorList>
            <consortium name="The Broad Institute Genomics Platform"/>
            <consortium name="The Broad Institute Genome Sequencing Center for Infectious Disease"/>
            <person name="Wu L."/>
            <person name="Ma J."/>
        </authorList>
    </citation>
    <scope>NUCLEOTIDE SEQUENCE [LARGE SCALE GENOMIC DNA]</scope>
    <source>
        <strain evidence="2">JCM 32206</strain>
    </source>
</reference>
<accession>A0ABP8NWU1</accession>
<dbReference type="InterPro" id="IPR023214">
    <property type="entry name" value="HAD_sf"/>
</dbReference>
<dbReference type="Gene3D" id="3.40.50.1000">
    <property type="entry name" value="HAD superfamily/HAD-like"/>
    <property type="match status" value="1"/>
</dbReference>
<dbReference type="PANTHER" id="PTHR43611:SF3">
    <property type="entry name" value="FLAVIN MONONUCLEOTIDE HYDROLASE 1, CHLOROPLATIC"/>
    <property type="match status" value="1"/>
</dbReference>
<comment type="caution">
    <text evidence="1">The sequence shown here is derived from an EMBL/GenBank/DDBJ whole genome shotgun (WGS) entry which is preliminary data.</text>
</comment>
<name>A0ABP8NWU1_9NOCA</name>
<dbReference type="Proteomes" id="UP001501183">
    <property type="component" value="Unassembled WGS sequence"/>
</dbReference>
<keyword evidence="2" id="KW-1185">Reference proteome</keyword>
<dbReference type="Pfam" id="PF00702">
    <property type="entry name" value="Hydrolase"/>
    <property type="match status" value="1"/>
</dbReference>